<keyword evidence="2" id="KW-0472">Membrane</keyword>
<proteinExistence type="predicted"/>
<keyword evidence="2" id="KW-0812">Transmembrane</keyword>
<feature type="transmembrane region" description="Helical" evidence="2">
    <location>
        <begin position="335"/>
        <end position="355"/>
    </location>
</feature>
<feature type="transmembrane region" description="Helical" evidence="2">
    <location>
        <begin position="300"/>
        <end position="323"/>
    </location>
</feature>
<evidence type="ECO:0000256" key="2">
    <source>
        <dbReference type="SAM" id="Phobius"/>
    </source>
</evidence>
<keyword evidence="2" id="KW-1133">Transmembrane helix</keyword>
<organism evidence="3 4">
    <name type="scientific">Candidatus Protofrankia californiensis</name>
    <dbReference type="NCBI Taxonomy" id="1839754"/>
    <lineage>
        <taxon>Bacteria</taxon>
        <taxon>Bacillati</taxon>
        <taxon>Actinomycetota</taxon>
        <taxon>Actinomycetes</taxon>
        <taxon>Frankiales</taxon>
        <taxon>Frankiaceae</taxon>
        <taxon>Protofrankia</taxon>
    </lineage>
</organism>
<keyword evidence="4" id="KW-1185">Reference proteome</keyword>
<dbReference type="EMBL" id="FLUV01001036">
    <property type="protein sequence ID" value="SBW22319.1"/>
    <property type="molecule type" value="Genomic_DNA"/>
</dbReference>
<feature type="transmembrane region" description="Helical" evidence="2">
    <location>
        <begin position="16"/>
        <end position="35"/>
    </location>
</feature>
<evidence type="ECO:0000313" key="4">
    <source>
        <dbReference type="Proteomes" id="UP000199013"/>
    </source>
</evidence>
<feature type="transmembrane region" description="Helical" evidence="2">
    <location>
        <begin position="361"/>
        <end position="380"/>
    </location>
</feature>
<name>A0A1C3NXM5_9ACTN</name>
<sequence>MLTLPFLAARLKFSVLHAYVTALWAVLALLLIINANRAPALGRFLPGNLQAGIDNYLYPLAALVMVSCWLSIGHTRLDLLKVICQVFVVLVGLNGIVAFASMFVDPTERLQRFWGYAPATLETTVAVRAFENGRLTGIFAQPAEAGVAYSLALLSAIYLFGRPDRDRPIILGLAATPVLVGGVLSVSKTFLLVGLPLAVWQAVRQGRRIRRVVVLGGMIGLVKIITTQVNLPDWRGSWMLSLLVTNTGGDAFLTKYTAGRLGVGSPFSVAFQYVLDTQPWFGYGAGGLAVAYDSSWIEMVIVGGLFGVGLFALVLLVIISGWLRGNPTRSAHERPFATAVLILSVAATAGIPAFTANRVGLFIWIFLTLLVLTKGVTTTLDEKPRVPRNRAAHSTAENTRRRVSKTNEKADRIVSVHGSH</sequence>
<protein>
    <submittedName>
        <fullName evidence="3">Uncharacterized protein</fullName>
    </submittedName>
</protein>
<accession>A0A1C3NXM5</accession>
<feature type="region of interest" description="Disordered" evidence="1">
    <location>
        <begin position="383"/>
        <end position="420"/>
    </location>
</feature>
<evidence type="ECO:0000256" key="1">
    <source>
        <dbReference type="SAM" id="MobiDB-lite"/>
    </source>
</evidence>
<feature type="transmembrane region" description="Helical" evidence="2">
    <location>
        <begin position="173"/>
        <end position="200"/>
    </location>
</feature>
<feature type="transmembrane region" description="Helical" evidence="2">
    <location>
        <begin position="212"/>
        <end position="231"/>
    </location>
</feature>
<gene>
    <name evidence="3" type="ORF">FDG2_2462</name>
</gene>
<dbReference type="Proteomes" id="UP000199013">
    <property type="component" value="Unassembled WGS sequence"/>
</dbReference>
<feature type="compositionally biased region" description="Basic and acidic residues" evidence="1">
    <location>
        <begin position="405"/>
        <end position="414"/>
    </location>
</feature>
<feature type="transmembrane region" description="Helical" evidence="2">
    <location>
        <begin position="56"/>
        <end position="73"/>
    </location>
</feature>
<dbReference type="AlphaFoldDB" id="A0A1C3NXM5"/>
<evidence type="ECO:0000313" key="3">
    <source>
        <dbReference type="EMBL" id="SBW22319.1"/>
    </source>
</evidence>
<feature type="transmembrane region" description="Helical" evidence="2">
    <location>
        <begin position="79"/>
        <end position="104"/>
    </location>
</feature>
<reference evidence="4" key="1">
    <citation type="submission" date="2016-02" db="EMBL/GenBank/DDBJ databases">
        <authorList>
            <person name="Wibberg D."/>
        </authorList>
    </citation>
    <scope>NUCLEOTIDE SEQUENCE [LARGE SCALE GENOMIC DNA]</scope>
</reference>